<organism evidence="2 3">
    <name type="scientific">Sorghum bicolor</name>
    <name type="common">Sorghum</name>
    <name type="synonym">Sorghum vulgare</name>
    <dbReference type="NCBI Taxonomy" id="4558"/>
    <lineage>
        <taxon>Eukaryota</taxon>
        <taxon>Viridiplantae</taxon>
        <taxon>Streptophyta</taxon>
        <taxon>Embryophyta</taxon>
        <taxon>Tracheophyta</taxon>
        <taxon>Spermatophyta</taxon>
        <taxon>Magnoliopsida</taxon>
        <taxon>Liliopsida</taxon>
        <taxon>Poales</taxon>
        <taxon>Poaceae</taxon>
        <taxon>PACMAD clade</taxon>
        <taxon>Panicoideae</taxon>
        <taxon>Andropogonodae</taxon>
        <taxon>Andropogoneae</taxon>
        <taxon>Sorghinae</taxon>
        <taxon>Sorghum</taxon>
    </lineage>
</organism>
<feature type="compositionally biased region" description="Low complexity" evidence="1">
    <location>
        <begin position="64"/>
        <end position="77"/>
    </location>
</feature>
<name>A0A921QKA4_SORBI</name>
<gene>
    <name evidence="2" type="ORF">BDA96_07G111000</name>
</gene>
<feature type="region of interest" description="Disordered" evidence="1">
    <location>
        <begin position="1"/>
        <end position="107"/>
    </location>
</feature>
<dbReference type="Proteomes" id="UP000807115">
    <property type="component" value="Chromosome 7"/>
</dbReference>
<sequence length="107" mass="10681">MDPPPAEASRRGAAGRGGNTSKTRGRLGLKKASARAPSPPPGCSSPAAPTPSPTAPTPTPTAPTPTHTAPAAGQAPGSLPAPIFPLQGARWGSIPPNFAQDPNSWYV</sequence>
<proteinExistence type="predicted"/>
<feature type="compositionally biased region" description="Basic residues" evidence="1">
    <location>
        <begin position="23"/>
        <end position="33"/>
    </location>
</feature>
<dbReference type="EMBL" id="CM027686">
    <property type="protein sequence ID" value="KAG0523292.1"/>
    <property type="molecule type" value="Genomic_DNA"/>
</dbReference>
<evidence type="ECO:0000313" key="2">
    <source>
        <dbReference type="EMBL" id="KAG0523292.1"/>
    </source>
</evidence>
<protein>
    <submittedName>
        <fullName evidence="2">Uncharacterized protein</fullName>
    </submittedName>
</protein>
<reference evidence="2" key="2">
    <citation type="submission" date="2020-10" db="EMBL/GenBank/DDBJ databases">
        <authorList>
            <person name="Cooper E.A."/>
            <person name="Brenton Z.W."/>
            <person name="Flinn B.S."/>
            <person name="Jenkins J."/>
            <person name="Shu S."/>
            <person name="Flowers D."/>
            <person name="Luo F."/>
            <person name="Wang Y."/>
            <person name="Xia P."/>
            <person name="Barry K."/>
            <person name="Daum C."/>
            <person name="Lipzen A."/>
            <person name="Yoshinaga Y."/>
            <person name="Schmutz J."/>
            <person name="Saski C."/>
            <person name="Vermerris W."/>
            <person name="Kresovich S."/>
        </authorList>
    </citation>
    <scope>NUCLEOTIDE SEQUENCE</scope>
</reference>
<dbReference type="AlphaFoldDB" id="A0A921QKA4"/>
<reference evidence="2" key="1">
    <citation type="journal article" date="2019" name="BMC Genomics">
        <title>A new reference genome for Sorghum bicolor reveals high levels of sequence similarity between sweet and grain genotypes: implications for the genetics of sugar metabolism.</title>
        <authorList>
            <person name="Cooper E.A."/>
            <person name="Brenton Z.W."/>
            <person name="Flinn B.S."/>
            <person name="Jenkins J."/>
            <person name="Shu S."/>
            <person name="Flowers D."/>
            <person name="Luo F."/>
            <person name="Wang Y."/>
            <person name="Xia P."/>
            <person name="Barry K."/>
            <person name="Daum C."/>
            <person name="Lipzen A."/>
            <person name="Yoshinaga Y."/>
            <person name="Schmutz J."/>
            <person name="Saski C."/>
            <person name="Vermerris W."/>
            <person name="Kresovich S."/>
        </authorList>
    </citation>
    <scope>NUCLEOTIDE SEQUENCE</scope>
</reference>
<evidence type="ECO:0000256" key="1">
    <source>
        <dbReference type="SAM" id="MobiDB-lite"/>
    </source>
</evidence>
<evidence type="ECO:0000313" key="3">
    <source>
        <dbReference type="Proteomes" id="UP000807115"/>
    </source>
</evidence>
<feature type="compositionally biased region" description="Pro residues" evidence="1">
    <location>
        <begin position="37"/>
        <end position="63"/>
    </location>
</feature>
<accession>A0A921QKA4</accession>
<comment type="caution">
    <text evidence="2">The sequence shown here is derived from an EMBL/GenBank/DDBJ whole genome shotgun (WGS) entry which is preliminary data.</text>
</comment>